<accession>A0A091NBU4</accession>
<protein>
    <submittedName>
        <fullName evidence="1">Uncharacterized protein C11orf63</fullName>
    </submittedName>
</protein>
<dbReference type="InterPro" id="IPR027968">
    <property type="entry name" value="JHY"/>
</dbReference>
<evidence type="ECO:0000313" key="2">
    <source>
        <dbReference type="Proteomes" id="UP000053537"/>
    </source>
</evidence>
<dbReference type="AlphaFoldDB" id="A0A091NBU4"/>
<dbReference type="Pfam" id="PF15261">
    <property type="entry name" value="JHY"/>
    <property type="match status" value="1"/>
</dbReference>
<proteinExistence type="predicted"/>
<reference evidence="1 2" key="1">
    <citation type="submission" date="2014-04" db="EMBL/GenBank/DDBJ databases">
        <title>Genome evolution of avian class.</title>
        <authorList>
            <person name="Zhang G."/>
            <person name="Li C."/>
        </authorList>
    </citation>
    <scope>NUCLEOTIDE SEQUENCE [LARGE SCALE GENOMIC DNA]</scope>
    <source>
        <strain evidence="1">BGI_N310</strain>
    </source>
</reference>
<evidence type="ECO:0000313" key="1">
    <source>
        <dbReference type="EMBL" id="KFP86956.1"/>
    </source>
</evidence>
<dbReference type="EMBL" id="KK845181">
    <property type="protein sequence ID" value="KFP86956.1"/>
    <property type="molecule type" value="Genomic_DNA"/>
</dbReference>
<dbReference type="Proteomes" id="UP000053537">
    <property type="component" value="Unassembled WGS sequence"/>
</dbReference>
<dbReference type="PANTHER" id="PTHR14726:SF1">
    <property type="entry name" value="JHY PROTEIN HOMOLOG"/>
    <property type="match status" value="1"/>
</dbReference>
<feature type="non-terminal residue" evidence="1">
    <location>
        <position position="1"/>
    </location>
</feature>
<gene>
    <name evidence="1" type="ORF">N310_13445</name>
</gene>
<name>A0A091NBU4_9PASS</name>
<organism evidence="1 2">
    <name type="scientific">Acanthisitta chloris</name>
    <name type="common">rifleman</name>
    <dbReference type="NCBI Taxonomy" id="57068"/>
    <lineage>
        <taxon>Eukaryota</taxon>
        <taxon>Metazoa</taxon>
        <taxon>Chordata</taxon>
        <taxon>Craniata</taxon>
        <taxon>Vertebrata</taxon>
        <taxon>Euteleostomi</taxon>
        <taxon>Archelosauria</taxon>
        <taxon>Archosauria</taxon>
        <taxon>Dinosauria</taxon>
        <taxon>Saurischia</taxon>
        <taxon>Theropoda</taxon>
        <taxon>Coelurosauria</taxon>
        <taxon>Aves</taxon>
        <taxon>Neognathae</taxon>
        <taxon>Neoaves</taxon>
        <taxon>Telluraves</taxon>
        <taxon>Australaves</taxon>
        <taxon>Passeriformes</taxon>
        <taxon>Acanthisittidae</taxon>
        <taxon>Acanthisitta</taxon>
    </lineage>
</organism>
<sequence length="123" mass="14234">NVSLGGLGPDYEAIKEKKEKLNLQKEYSRKIKEYNMKNIPFVQRLPTKPQVIPLVSRQKALEYAKKIPKPKICTKSQWDKEETALPQTLNGTRLPEIPVLETLQHRHEQEKQIVATLKALHIL</sequence>
<dbReference type="PANTHER" id="PTHR14726">
    <property type="entry name" value="JHY PROTEIN HOMOLOG"/>
    <property type="match status" value="1"/>
</dbReference>
<dbReference type="GO" id="GO:0035082">
    <property type="term" value="P:axoneme assembly"/>
    <property type="evidence" value="ECO:0007669"/>
    <property type="project" value="TreeGrafter"/>
</dbReference>
<feature type="non-terminal residue" evidence="1">
    <location>
        <position position="123"/>
    </location>
</feature>
<keyword evidence="2" id="KW-1185">Reference proteome</keyword>